<dbReference type="GeneID" id="112457283"/>
<evidence type="ECO:0000313" key="8">
    <source>
        <dbReference type="RefSeq" id="XP_024875989.1"/>
    </source>
</evidence>
<keyword evidence="4" id="KW-0862">Zinc</keyword>
<dbReference type="InterPro" id="IPR012337">
    <property type="entry name" value="RNaseH-like_sf"/>
</dbReference>
<keyword evidence="5" id="KW-0539">Nucleus</keyword>
<evidence type="ECO:0000256" key="5">
    <source>
        <dbReference type="ARBA" id="ARBA00023242"/>
    </source>
</evidence>
<dbReference type="AlphaFoldDB" id="A0A6J1Q1G4"/>
<dbReference type="GO" id="GO:0005634">
    <property type="term" value="C:nucleus"/>
    <property type="evidence" value="ECO:0007669"/>
    <property type="project" value="UniProtKB-SubCell"/>
</dbReference>
<reference evidence="8" key="1">
    <citation type="submission" date="2025-08" db="UniProtKB">
        <authorList>
            <consortium name="RefSeq"/>
        </authorList>
    </citation>
    <scope>IDENTIFICATION</scope>
    <source>
        <tissue evidence="8">Whole body</tissue>
    </source>
</reference>
<evidence type="ECO:0000256" key="1">
    <source>
        <dbReference type="ARBA" id="ARBA00004123"/>
    </source>
</evidence>
<name>A0A6J1Q1G4_9HYME</name>
<keyword evidence="7" id="KW-1185">Reference proteome</keyword>
<gene>
    <name evidence="8" type="primary">LOC112457283</name>
</gene>
<sequence length="497" mass="56860">MISKDILPFNTVEKEGFLYLMNITAPLYKVPSRKTITKLIEEKYDILSNIIKTKLSSIDNLCLTTDVWTDVINTKSYLGVTAHFILNDKLTSVVIGVNELDERHTSDYLGQWLLRICTEWHIGKDNVVAIVTDNAANIVKAVSDTFGKDKHLGCFAHTLNLVATSLLKHNNEVNALCAKVKALITFLKHSVIAADELRKYNTKKLIQSVPTRWNSTYYMLERFIELSENITIILLKFPKAPPMLSALELQLAKEVIQVLAPIEAVTKEICGEQYVTSSKIIPLINCLKRKVNTLKDELTSSTAIQLLESLSVNINMRFGDIENNTMLAVSTLLDPRFKRLHFNNQDACLQTINKIVRQMENVNNDMFKENNTTENAVMDNQKNSLWSYHNELAYMEQLNCNDTEDMPTDFKHYLNQPIIGLHEDPIHYWLYSCKTMYLSLHVIAKKYLLIVATSVPSERLISKTGNIVTEKRNKLSSEHLQCMLFLNSLSMHEWKIE</sequence>
<dbReference type="RefSeq" id="XP_024875989.1">
    <property type="nucleotide sequence ID" value="XM_025020221.1"/>
</dbReference>
<dbReference type="Proteomes" id="UP000504618">
    <property type="component" value="Unplaced"/>
</dbReference>
<organism evidence="7 8">
    <name type="scientific">Temnothorax curvispinosus</name>
    <dbReference type="NCBI Taxonomy" id="300111"/>
    <lineage>
        <taxon>Eukaryota</taxon>
        <taxon>Metazoa</taxon>
        <taxon>Ecdysozoa</taxon>
        <taxon>Arthropoda</taxon>
        <taxon>Hexapoda</taxon>
        <taxon>Insecta</taxon>
        <taxon>Pterygota</taxon>
        <taxon>Neoptera</taxon>
        <taxon>Endopterygota</taxon>
        <taxon>Hymenoptera</taxon>
        <taxon>Apocrita</taxon>
        <taxon>Aculeata</taxon>
        <taxon>Formicoidea</taxon>
        <taxon>Formicidae</taxon>
        <taxon>Myrmicinae</taxon>
        <taxon>Temnothorax</taxon>
    </lineage>
</organism>
<evidence type="ECO:0000256" key="2">
    <source>
        <dbReference type="ARBA" id="ARBA00022723"/>
    </source>
</evidence>
<protein>
    <submittedName>
        <fullName evidence="8">Zinc finger BED domain-containing protein 1-like</fullName>
    </submittedName>
</protein>
<keyword evidence="3" id="KW-0863">Zinc-finger</keyword>
<evidence type="ECO:0000256" key="4">
    <source>
        <dbReference type="ARBA" id="ARBA00022833"/>
    </source>
</evidence>
<evidence type="ECO:0000313" key="7">
    <source>
        <dbReference type="Proteomes" id="UP000504618"/>
    </source>
</evidence>
<evidence type="ECO:0000259" key="6">
    <source>
        <dbReference type="Pfam" id="PF05699"/>
    </source>
</evidence>
<dbReference type="InterPro" id="IPR008906">
    <property type="entry name" value="HATC_C_dom"/>
</dbReference>
<proteinExistence type="predicted"/>
<dbReference type="InterPro" id="IPR052035">
    <property type="entry name" value="ZnF_BED_domain_contain"/>
</dbReference>
<feature type="domain" description="HAT C-terminal dimerisation" evidence="6">
    <location>
        <begin position="411"/>
        <end position="488"/>
    </location>
</feature>
<dbReference type="Pfam" id="PF05699">
    <property type="entry name" value="Dimer_Tnp_hAT"/>
    <property type="match status" value="1"/>
</dbReference>
<dbReference type="PANTHER" id="PTHR46481:SF10">
    <property type="entry name" value="ZINC FINGER BED DOMAIN-CONTAINING PROTEIN 39"/>
    <property type="match status" value="1"/>
</dbReference>
<evidence type="ECO:0000256" key="3">
    <source>
        <dbReference type="ARBA" id="ARBA00022771"/>
    </source>
</evidence>
<dbReference type="SUPFAM" id="SSF140996">
    <property type="entry name" value="Hermes dimerisation domain"/>
    <property type="match status" value="1"/>
</dbReference>
<dbReference type="OrthoDB" id="1271298at2759"/>
<dbReference type="PANTHER" id="PTHR46481">
    <property type="entry name" value="ZINC FINGER BED DOMAIN-CONTAINING PROTEIN 4"/>
    <property type="match status" value="1"/>
</dbReference>
<dbReference type="GO" id="GO:0008270">
    <property type="term" value="F:zinc ion binding"/>
    <property type="evidence" value="ECO:0007669"/>
    <property type="project" value="UniProtKB-KW"/>
</dbReference>
<accession>A0A6J1Q1G4</accession>
<keyword evidence="2" id="KW-0479">Metal-binding</keyword>
<comment type="subcellular location">
    <subcellularLocation>
        <location evidence="1">Nucleus</location>
    </subcellularLocation>
</comment>
<dbReference type="GO" id="GO:0046983">
    <property type="term" value="F:protein dimerization activity"/>
    <property type="evidence" value="ECO:0007669"/>
    <property type="project" value="InterPro"/>
</dbReference>
<dbReference type="SUPFAM" id="SSF53098">
    <property type="entry name" value="Ribonuclease H-like"/>
    <property type="match status" value="1"/>
</dbReference>